<protein>
    <recommendedName>
        <fullName evidence="1">Cysteine-rich CPCC domain-containing protein</fullName>
    </recommendedName>
</protein>
<dbReference type="Proteomes" id="UP000319732">
    <property type="component" value="Unassembled WGS sequence"/>
</dbReference>
<dbReference type="RefSeq" id="WP_142929242.1">
    <property type="nucleotide sequence ID" value="NZ_ML660105.1"/>
</dbReference>
<accession>A0A545SXC1</accession>
<gene>
    <name evidence="2" type="ORF">FKG94_22685</name>
</gene>
<feature type="domain" description="Cysteine-rich CPCC" evidence="1">
    <location>
        <begin position="12"/>
        <end position="84"/>
    </location>
</feature>
<comment type="caution">
    <text evidence="2">The sequence shown here is derived from an EMBL/GenBank/DDBJ whole genome shotgun (WGS) entry which is preliminary data.</text>
</comment>
<evidence type="ECO:0000313" key="2">
    <source>
        <dbReference type="EMBL" id="TQV69604.1"/>
    </source>
</evidence>
<keyword evidence="3" id="KW-1185">Reference proteome</keyword>
<sequence>MKREQAINGLFVCPCCGYATLGEICNYEICGICFWEDDGQDDLETGECWGGPNYISLEEGRLNFLKIGVSDPKDKRCVRRPKESDINFSKYKISNGTVVRAENT</sequence>
<dbReference type="AlphaFoldDB" id="A0A545SXC1"/>
<organism evidence="2 3">
    <name type="scientific">Exilibacterium tricleocarpae</name>
    <dbReference type="NCBI Taxonomy" id="2591008"/>
    <lineage>
        <taxon>Bacteria</taxon>
        <taxon>Pseudomonadati</taxon>
        <taxon>Pseudomonadota</taxon>
        <taxon>Gammaproteobacteria</taxon>
        <taxon>Cellvibrionales</taxon>
        <taxon>Cellvibrionaceae</taxon>
        <taxon>Exilibacterium</taxon>
    </lineage>
</organism>
<evidence type="ECO:0000259" key="1">
    <source>
        <dbReference type="Pfam" id="PF14206"/>
    </source>
</evidence>
<dbReference type="InterPro" id="IPR025983">
    <property type="entry name" value="Cys_rich_CPCC"/>
</dbReference>
<dbReference type="OrthoDB" id="1456570at2"/>
<proteinExistence type="predicted"/>
<name>A0A545SXC1_9GAMM</name>
<evidence type="ECO:0000313" key="3">
    <source>
        <dbReference type="Proteomes" id="UP000319732"/>
    </source>
</evidence>
<dbReference type="EMBL" id="VHSG01000027">
    <property type="protein sequence ID" value="TQV69604.1"/>
    <property type="molecule type" value="Genomic_DNA"/>
</dbReference>
<dbReference type="Pfam" id="PF14206">
    <property type="entry name" value="Cys_rich_CPCC"/>
    <property type="match status" value="1"/>
</dbReference>
<reference evidence="2 3" key="1">
    <citation type="submission" date="2019-06" db="EMBL/GenBank/DDBJ databases">
        <title>Whole genome sequence for Cellvibrionaceae sp. R142.</title>
        <authorList>
            <person name="Wang G."/>
        </authorList>
    </citation>
    <scope>NUCLEOTIDE SEQUENCE [LARGE SCALE GENOMIC DNA]</scope>
    <source>
        <strain evidence="2 3">R142</strain>
    </source>
</reference>